<feature type="non-terminal residue" evidence="2">
    <location>
        <position position="242"/>
    </location>
</feature>
<sequence length="242" mass="27930">RFTNYYATDAPCLPSRAGLFLGRFGIHTGLVNHGGDAAEPFTIGRERGFKWQPEWDSWPMALRRCGFYPVSVSPYAERHSAWWFHHGWREFYNPGKGGGERADEVVPYALDWLQKHAQEDDWFLHVNVWDPHTPYRTPEDYGNPFEGEPIPDWISDEVIRRHRDGFGPHSAREPRGIAPGPDRPRFPAEIKDLADYRRWIDGYDVGIRYADDWLGRILEALEARGVLDETAVIISSDHGENQ</sequence>
<dbReference type="PANTHER" id="PTHR43751:SF3">
    <property type="entry name" value="SULFATASE N-TERMINAL DOMAIN-CONTAINING PROTEIN"/>
    <property type="match status" value="1"/>
</dbReference>
<dbReference type="InterPro" id="IPR000917">
    <property type="entry name" value="Sulfatase_N"/>
</dbReference>
<name>X1L3N1_9ZZZZ</name>
<dbReference type="Pfam" id="PF00884">
    <property type="entry name" value="Sulfatase"/>
    <property type="match status" value="1"/>
</dbReference>
<organism evidence="2">
    <name type="scientific">marine sediment metagenome</name>
    <dbReference type="NCBI Taxonomy" id="412755"/>
    <lineage>
        <taxon>unclassified sequences</taxon>
        <taxon>metagenomes</taxon>
        <taxon>ecological metagenomes</taxon>
    </lineage>
</organism>
<dbReference type="AlphaFoldDB" id="X1L3N1"/>
<evidence type="ECO:0000259" key="1">
    <source>
        <dbReference type="Pfam" id="PF00884"/>
    </source>
</evidence>
<gene>
    <name evidence="2" type="ORF">S03H2_60358</name>
</gene>
<reference evidence="2" key="1">
    <citation type="journal article" date="2014" name="Front. Microbiol.">
        <title>High frequency of phylogenetically diverse reductive dehalogenase-homologous genes in deep subseafloor sedimentary metagenomes.</title>
        <authorList>
            <person name="Kawai M."/>
            <person name="Futagami T."/>
            <person name="Toyoda A."/>
            <person name="Takaki Y."/>
            <person name="Nishi S."/>
            <person name="Hori S."/>
            <person name="Arai W."/>
            <person name="Tsubouchi T."/>
            <person name="Morono Y."/>
            <person name="Uchiyama I."/>
            <person name="Ito T."/>
            <person name="Fujiyama A."/>
            <person name="Inagaki F."/>
            <person name="Takami H."/>
        </authorList>
    </citation>
    <scope>NUCLEOTIDE SEQUENCE</scope>
    <source>
        <strain evidence="2">Expedition CK06-06</strain>
    </source>
</reference>
<dbReference type="PANTHER" id="PTHR43751">
    <property type="entry name" value="SULFATASE"/>
    <property type="match status" value="1"/>
</dbReference>
<dbReference type="InterPro" id="IPR052701">
    <property type="entry name" value="GAG_Ulvan_Degrading_Sulfatases"/>
</dbReference>
<feature type="domain" description="Sulfatase N-terminal" evidence="1">
    <location>
        <begin position="1"/>
        <end position="240"/>
    </location>
</feature>
<dbReference type="EMBL" id="BARU01038886">
    <property type="protein sequence ID" value="GAH88808.1"/>
    <property type="molecule type" value="Genomic_DNA"/>
</dbReference>
<accession>X1L3N1</accession>
<evidence type="ECO:0000313" key="2">
    <source>
        <dbReference type="EMBL" id="GAH88808.1"/>
    </source>
</evidence>
<dbReference type="InterPro" id="IPR017850">
    <property type="entry name" value="Alkaline_phosphatase_core_sf"/>
</dbReference>
<dbReference type="Gene3D" id="3.40.720.10">
    <property type="entry name" value="Alkaline Phosphatase, subunit A"/>
    <property type="match status" value="1"/>
</dbReference>
<dbReference type="SUPFAM" id="SSF53649">
    <property type="entry name" value="Alkaline phosphatase-like"/>
    <property type="match status" value="1"/>
</dbReference>
<protein>
    <recommendedName>
        <fullName evidence="1">Sulfatase N-terminal domain-containing protein</fullName>
    </recommendedName>
</protein>
<comment type="caution">
    <text evidence="2">The sequence shown here is derived from an EMBL/GenBank/DDBJ whole genome shotgun (WGS) entry which is preliminary data.</text>
</comment>
<feature type="non-terminal residue" evidence="2">
    <location>
        <position position="1"/>
    </location>
</feature>
<proteinExistence type="predicted"/>